<organism evidence="1">
    <name type="scientific">Lepeophtheirus salmonis</name>
    <name type="common">Salmon louse</name>
    <name type="synonym">Caligus salmonis</name>
    <dbReference type="NCBI Taxonomy" id="72036"/>
    <lineage>
        <taxon>Eukaryota</taxon>
        <taxon>Metazoa</taxon>
        <taxon>Ecdysozoa</taxon>
        <taxon>Arthropoda</taxon>
        <taxon>Crustacea</taxon>
        <taxon>Multicrustacea</taxon>
        <taxon>Hexanauplia</taxon>
        <taxon>Copepoda</taxon>
        <taxon>Siphonostomatoida</taxon>
        <taxon>Caligidae</taxon>
        <taxon>Lepeophtheirus</taxon>
    </lineage>
</organism>
<protein>
    <submittedName>
        <fullName evidence="1">Uncharacterized protein</fullName>
    </submittedName>
</protein>
<name>A0A0K2TRY9_LEPSM</name>
<dbReference type="AlphaFoldDB" id="A0A0K2TRY9"/>
<accession>A0A0K2TRY9</accession>
<reference evidence="1" key="1">
    <citation type="submission" date="2014-05" db="EMBL/GenBank/DDBJ databases">
        <authorList>
            <person name="Chronopoulou M."/>
        </authorList>
    </citation>
    <scope>NUCLEOTIDE SEQUENCE</scope>
    <source>
        <tissue evidence="1">Whole organism</tissue>
    </source>
</reference>
<sequence length="78" mass="8814">MAMASKILLYANEACNIPEGQRADFIKVASKLYDTQASLIINQKFESNKNNISSYFSTGLKKSLFVYHGQFMVPIYVL</sequence>
<proteinExistence type="predicted"/>
<evidence type="ECO:0000313" key="1">
    <source>
        <dbReference type="EMBL" id="CDW28570.1"/>
    </source>
</evidence>
<dbReference type="EMBL" id="HACA01011209">
    <property type="protein sequence ID" value="CDW28570.1"/>
    <property type="molecule type" value="Transcribed_RNA"/>
</dbReference>